<reference evidence="1 2" key="1">
    <citation type="journal article" date="2016" name="Nat. Commun.">
        <title>Thousands of microbial genomes shed light on interconnected biogeochemical processes in an aquifer system.</title>
        <authorList>
            <person name="Anantharaman K."/>
            <person name="Brown C.T."/>
            <person name="Hug L.A."/>
            <person name="Sharon I."/>
            <person name="Castelle C.J."/>
            <person name="Probst A.J."/>
            <person name="Thomas B.C."/>
            <person name="Singh A."/>
            <person name="Wilkins M.J."/>
            <person name="Karaoz U."/>
            <person name="Brodie E.L."/>
            <person name="Williams K.H."/>
            <person name="Hubbard S.S."/>
            <person name="Banfield J.F."/>
        </authorList>
    </citation>
    <scope>NUCLEOTIDE SEQUENCE [LARGE SCALE GENOMIC DNA]</scope>
</reference>
<accession>A0A1F7SLQ1</accession>
<proteinExistence type="predicted"/>
<dbReference type="STRING" id="1817883.A3G31_03970"/>
<organism evidence="1 2">
    <name type="scientific">Candidatus Schekmanbacteria bacterium RIFCSPLOWO2_12_FULL_38_15</name>
    <dbReference type="NCBI Taxonomy" id="1817883"/>
    <lineage>
        <taxon>Bacteria</taxon>
        <taxon>Candidatus Schekmaniibacteriota</taxon>
    </lineage>
</organism>
<sequence length="358" mass="40971">MNELQKYIVIIPVIELKQNLCRFTEHKFTWISFWNDLNKLDKKVVSGTYKFFVNPNISLDSPTKLFICVIVDTNSNDEAYKIGVEKILTLVNELVWVFLTGFRIIYHEAITIPLVSIASSTIKIDNVDLIIEKGITKAVVTPYEQHKILSPFSITLRNNGFITAYGKIPQFEGNVNAQKPLIPEEKVLNLEAYLEKVRPNKPSINSELIDMMAMLYSAAVTTEDIAISYLLLWQILESFGSAKKTTNKLITHGTLKKVKCLLDEEKQYNKDIVNRVINLLGNAKEKGDVQQISKTLKENLYITQDIRDIEKKVKEFRSIRGSITHPNPSKKLGVSKLMGKYVELFEIVERLFKSLLEK</sequence>
<dbReference type="Proteomes" id="UP000178082">
    <property type="component" value="Unassembled WGS sequence"/>
</dbReference>
<comment type="caution">
    <text evidence="1">The sequence shown here is derived from an EMBL/GenBank/DDBJ whole genome shotgun (WGS) entry which is preliminary data.</text>
</comment>
<gene>
    <name evidence="1" type="ORF">A3G31_03970</name>
</gene>
<dbReference type="EMBL" id="MGDI01000009">
    <property type="protein sequence ID" value="OGL54696.1"/>
    <property type="molecule type" value="Genomic_DNA"/>
</dbReference>
<name>A0A1F7SLQ1_9BACT</name>
<dbReference type="AlphaFoldDB" id="A0A1F7SLQ1"/>
<evidence type="ECO:0000313" key="2">
    <source>
        <dbReference type="Proteomes" id="UP000178082"/>
    </source>
</evidence>
<protein>
    <submittedName>
        <fullName evidence="1">Uncharacterized protein</fullName>
    </submittedName>
</protein>
<evidence type="ECO:0000313" key="1">
    <source>
        <dbReference type="EMBL" id="OGL54696.1"/>
    </source>
</evidence>